<keyword evidence="7" id="KW-1185">Reference proteome</keyword>
<dbReference type="PANTHER" id="PTHR22935">
    <property type="entry name" value="PENICILLIN-BINDING PROTEIN"/>
    <property type="match status" value="1"/>
</dbReference>
<evidence type="ECO:0000313" key="6">
    <source>
        <dbReference type="Proteomes" id="UP000554284"/>
    </source>
</evidence>
<dbReference type="InterPro" id="IPR001466">
    <property type="entry name" value="Beta-lactam-related"/>
</dbReference>
<dbReference type="Proteomes" id="UP000554284">
    <property type="component" value="Unassembled WGS sequence"/>
</dbReference>
<proteinExistence type="inferred from homology"/>
<dbReference type="InterPro" id="IPR025246">
    <property type="entry name" value="IS30-like_HTH"/>
</dbReference>
<comment type="similarity">
    <text evidence="1">Belongs to the beta-lactamase family.</text>
</comment>
<sequence length="426" mass="45496">MSALDPRPRFDKSGRPLTAAEAAELLGMSARNVRRLRAEPRSAVIERAAARRERAAALRAEGKSYREIADEMGVSTGTVGHLLHEHRKQSEAPRKCSSSPLQTVYGDDALAAQVLELLPTRGVHALGIASVTRSGSRIATVGAPLAATFEIGSINKGITGMLYLDAIEREEVLPTTTLGELFELQGFGAAGITLEELSQHRSGLPAQPMGMTDIARIIIRTIQARNPFDGRTLVHLVEDLRRVPIGAKEPAYSNLGFAALGHALAAAAGMDYAELLRERIARPLELGRFYIPAEGQAALDEQAVQGKDKNGRPQQAWTDLQYAPAGGIRTDVKSMAKVARALLTGLAPGAAALNPVAAFSTDGADRVGAGWMTSRIEGQTITWHNGRTGGFSSWIGFDREQDHALFLVGATTLALDEIGETLLLSS</sequence>
<dbReference type="Proteomes" id="UP001549139">
    <property type="component" value="Unassembled WGS sequence"/>
</dbReference>
<feature type="domain" description="Beta-lactamase-related" evidence="2">
    <location>
        <begin position="148"/>
        <end position="408"/>
    </location>
</feature>
<keyword evidence="5" id="KW-0378">Hydrolase</keyword>
<feature type="domain" description="Transposase IS30-like HTH" evidence="3">
    <location>
        <begin position="52"/>
        <end position="85"/>
    </location>
</feature>
<accession>A0A7X6LTF0</accession>
<evidence type="ECO:0000313" key="4">
    <source>
        <dbReference type="EMBL" id="MET3944663.1"/>
    </source>
</evidence>
<evidence type="ECO:0000313" key="5">
    <source>
        <dbReference type="EMBL" id="NKY69566.1"/>
    </source>
</evidence>
<reference evidence="4 7" key="2">
    <citation type="submission" date="2024-06" db="EMBL/GenBank/DDBJ databases">
        <title>Sequencing the genomes of 1000 actinobacteria strains.</title>
        <authorList>
            <person name="Klenk H.-P."/>
        </authorList>
    </citation>
    <scope>NUCLEOTIDE SEQUENCE [LARGE SCALE GENOMIC DNA]</scope>
    <source>
        <strain evidence="4 7">DSM 44265</strain>
    </source>
</reference>
<dbReference type="InterPro" id="IPR051478">
    <property type="entry name" value="Beta-lactamase-like_AB/R"/>
</dbReference>
<evidence type="ECO:0000259" key="2">
    <source>
        <dbReference type="Pfam" id="PF00144"/>
    </source>
</evidence>
<dbReference type="EMBL" id="JAAXPF010000012">
    <property type="protein sequence ID" value="NKY69566.1"/>
    <property type="molecule type" value="Genomic_DNA"/>
</dbReference>
<reference evidence="5 6" key="1">
    <citation type="submission" date="2020-04" db="EMBL/GenBank/DDBJ databases">
        <title>MicrobeNet Type strains.</title>
        <authorList>
            <person name="Nicholson A.C."/>
        </authorList>
    </citation>
    <scope>NUCLEOTIDE SEQUENCE [LARGE SCALE GENOMIC DNA]</scope>
    <source>
        <strain evidence="5 6">ATCC 700355</strain>
    </source>
</reference>
<dbReference type="GO" id="GO:0016787">
    <property type="term" value="F:hydrolase activity"/>
    <property type="evidence" value="ECO:0007669"/>
    <property type="project" value="UniProtKB-KW"/>
</dbReference>
<dbReference type="Pfam" id="PF00144">
    <property type="entry name" value="Beta-lactamase"/>
    <property type="match status" value="1"/>
</dbReference>
<dbReference type="Pfam" id="PF13936">
    <property type="entry name" value="HTH_38"/>
    <property type="match status" value="1"/>
</dbReference>
<evidence type="ECO:0000256" key="1">
    <source>
        <dbReference type="ARBA" id="ARBA00038473"/>
    </source>
</evidence>
<gene>
    <name evidence="5" type="ORF">HF989_09370</name>
    <name evidence="4" type="ORF">JOF50_001462</name>
</gene>
<name>A0A7X6LTF0_9CORY</name>
<dbReference type="RefSeq" id="WP_168685950.1">
    <property type="nucleotide sequence ID" value="NZ_JAAXPF010000012.1"/>
</dbReference>
<dbReference type="PANTHER" id="PTHR22935:SF95">
    <property type="entry name" value="BETA-LACTAMASE-LIKE 1-RELATED"/>
    <property type="match status" value="1"/>
</dbReference>
<dbReference type="InterPro" id="IPR012338">
    <property type="entry name" value="Beta-lactam/transpept-like"/>
</dbReference>
<dbReference type="AlphaFoldDB" id="A0A7X6LTF0"/>
<dbReference type="SUPFAM" id="SSF56601">
    <property type="entry name" value="beta-lactamase/transpeptidase-like"/>
    <property type="match status" value="1"/>
</dbReference>
<dbReference type="EMBL" id="JBEPNZ010000001">
    <property type="protein sequence ID" value="MET3944663.1"/>
    <property type="molecule type" value="Genomic_DNA"/>
</dbReference>
<dbReference type="InterPro" id="IPR036388">
    <property type="entry name" value="WH-like_DNA-bd_sf"/>
</dbReference>
<organism evidence="5 6">
    <name type="scientific">Corynebacterium mucifaciens</name>
    <dbReference type="NCBI Taxonomy" id="57171"/>
    <lineage>
        <taxon>Bacteria</taxon>
        <taxon>Bacillati</taxon>
        <taxon>Actinomycetota</taxon>
        <taxon>Actinomycetes</taxon>
        <taxon>Mycobacteriales</taxon>
        <taxon>Corynebacteriaceae</taxon>
        <taxon>Corynebacterium</taxon>
    </lineage>
</organism>
<dbReference type="Gene3D" id="1.10.10.10">
    <property type="entry name" value="Winged helix-like DNA-binding domain superfamily/Winged helix DNA-binding domain"/>
    <property type="match status" value="1"/>
</dbReference>
<evidence type="ECO:0000313" key="7">
    <source>
        <dbReference type="Proteomes" id="UP001549139"/>
    </source>
</evidence>
<dbReference type="Gene3D" id="3.40.710.10">
    <property type="entry name" value="DD-peptidase/beta-lactamase superfamily"/>
    <property type="match status" value="1"/>
</dbReference>
<protein>
    <submittedName>
        <fullName evidence="4">CubicO group peptidase (Beta-lactamase class C family)/predicted transcriptional regulator</fullName>
    </submittedName>
    <submittedName>
        <fullName evidence="5">Serine hydrolase</fullName>
    </submittedName>
</protein>
<evidence type="ECO:0000259" key="3">
    <source>
        <dbReference type="Pfam" id="PF13936"/>
    </source>
</evidence>
<comment type="caution">
    <text evidence="5">The sequence shown here is derived from an EMBL/GenBank/DDBJ whole genome shotgun (WGS) entry which is preliminary data.</text>
</comment>